<evidence type="ECO:0000313" key="4">
    <source>
        <dbReference type="EMBL" id="MCL1124113.1"/>
    </source>
</evidence>
<dbReference type="Gene3D" id="1.10.10.1100">
    <property type="entry name" value="BFD-like [2Fe-2S]-binding domain"/>
    <property type="match status" value="1"/>
</dbReference>
<sequence>MPQSTLPVVIVGAGTAGISAAAELAETGIHSIVIDEAPRIGGAVFRGPFREAIELPHLDNKLRKKISNIRQLYQDNQPHIQLMLETRVLGPSGDNALLVRHKDDVFEVPYEQLIIATGCHERSIPFDGWQLPGIMLLGGVQLQLKSGLVKPGQKIAIVGTGPLLPLVACQLHKAGVHVVGVYEAGKFSGFAKESRAFLNRPLLTLEGMGLLSYLKAHAIPIHYGWGIVSAKGQDSLNNITVAQYNEDWYPIQDTETDIEVDSLAVGYGFVSRNQLAQLMDIEHDICSFSGLKPQVNEWQMSNQANIYIAGDSVGILGGEGAMMEGRIAALAIAQEIKILSSTAVKKKASKYFNLLNKVKLFRAGFDRVGRRREGLLSLLKPDTLVCRCENVTRADIDKVINQGVKDITSLKMRTRVGMGDCQGKTCNSYCQDRLRQELDTLDVGYVKPRFPLDPIPFSALSEGV</sequence>
<name>A0ABT0L8T3_9GAMM</name>
<dbReference type="InterPro" id="IPR007419">
    <property type="entry name" value="BFD-like_2Fe2S-bd_dom"/>
</dbReference>
<protein>
    <submittedName>
        <fullName evidence="4">NAD(P)/FAD-dependent oxidoreductase</fullName>
    </submittedName>
</protein>
<dbReference type="PANTHER" id="PTHR42949:SF3">
    <property type="entry name" value="ANAEROBIC GLYCEROL-3-PHOSPHATE DEHYDROGENASE SUBUNIT B"/>
    <property type="match status" value="1"/>
</dbReference>
<keyword evidence="1" id="KW-0560">Oxidoreductase</keyword>
<accession>A0ABT0L8T3</accession>
<dbReference type="InterPro" id="IPR017224">
    <property type="entry name" value="Opine_Oxase_asu/HCN_bsu"/>
</dbReference>
<dbReference type="InterPro" id="IPR051691">
    <property type="entry name" value="Metab_Enz_Cyan_OpOx_G3PDH"/>
</dbReference>
<feature type="domain" description="FAD/NAD(P)-binding" evidence="3">
    <location>
        <begin position="8"/>
        <end position="319"/>
    </location>
</feature>
<evidence type="ECO:0000313" key="5">
    <source>
        <dbReference type="Proteomes" id="UP001203423"/>
    </source>
</evidence>
<dbReference type="Pfam" id="PF07992">
    <property type="entry name" value="Pyr_redox_2"/>
    <property type="match status" value="1"/>
</dbReference>
<dbReference type="SUPFAM" id="SSF51905">
    <property type="entry name" value="FAD/NAD(P)-binding domain"/>
    <property type="match status" value="1"/>
</dbReference>
<reference evidence="4 5" key="1">
    <citation type="submission" date="2022-01" db="EMBL/GenBank/DDBJ databases">
        <title>Whole genome-based taxonomy of the Shewanellaceae.</title>
        <authorList>
            <person name="Martin-Rodriguez A.J."/>
        </authorList>
    </citation>
    <scope>NUCLEOTIDE SEQUENCE [LARGE SCALE GENOMIC DNA]</scope>
    <source>
        <strain evidence="4 5">DSM 17177</strain>
    </source>
</reference>
<dbReference type="InterPro" id="IPR023753">
    <property type="entry name" value="FAD/NAD-binding_dom"/>
</dbReference>
<dbReference type="PIRSF" id="PIRSF037495">
    <property type="entry name" value="Opine_OX_OoxA/HcnB"/>
    <property type="match status" value="1"/>
</dbReference>
<organism evidence="4 5">
    <name type="scientific">Shewanella surugensis</name>
    <dbReference type="NCBI Taxonomy" id="212020"/>
    <lineage>
        <taxon>Bacteria</taxon>
        <taxon>Pseudomonadati</taxon>
        <taxon>Pseudomonadota</taxon>
        <taxon>Gammaproteobacteria</taxon>
        <taxon>Alteromonadales</taxon>
        <taxon>Shewanellaceae</taxon>
        <taxon>Shewanella</taxon>
    </lineage>
</organism>
<dbReference type="InterPro" id="IPR036188">
    <property type="entry name" value="FAD/NAD-bd_sf"/>
</dbReference>
<dbReference type="EMBL" id="JAKIKS010000018">
    <property type="protein sequence ID" value="MCL1124113.1"/>
    <property type="molecule type" value="Genomic_DNA"/>
</dbReference>
<dbReference type="RefSeq" id="WP_248939397.1">
    <property type="nucleotide sequence ID" value="NZ_JAKIKS010000018.1"/>
</dbReference>
<dbReference type="PRINTS" id="PR00368">
    <property type="entry name" value="FADPNR"/>
</dbReference>
<comment type="caution">
    <text evidence="4">The sequence shown here is derived from an EMBL/GenBank/DDBJ whole genome shotgun (WGS) entry which is preliminary data.</text>
</comment>
<dbReference type="PRINTS" id="PR00411">
    <property type="entry name" value="PNDRDTASEI"/>
</dbReference>
<dbReference type="CDD" id="cd19946">
    <property type="entry name" value="GlpA-like_Fer2_BFD-like"/>
    <property type="match status" value="1"/>
</dbReference>
<evidence type="ECO:0000256" key="1">
    <source>
        <dbReference type="ARBA" id="ARBA00023002"/>
    </source>
</evidence>
<dbReference type="Gene3D" id="3.50.50.60">
    <property type="entry name" value="FAD/NAD(P)-binding domain"/>
    <property type="match status" value="2"/>
</dbReference>
<proteinExistence type="predicted"/>
<keyword evidence="5" id="KW-1185">Reference proteome</keyword>
<feature type="domain" description="BFD-like [2Fe-2S]-binding" evidence="2">
    <location>
        <begin position="384"/>
        <end position="428"/>
    </location>
</feature>
<dbReference type="InterPro" id="IPR041854">
    <property type="entry name" value="BFD-like_2Fe2S-bd_dom_sf"/>
</dbReference>
<dbReference type="Proteomes" id="UP001203423">
    <property type="component" value="Unassembled WGS sequence"/>
</dbReference>
<gene>
    <name evidence="4" type="ORF">L2764_06395</name>
</gene>
<dbReference type="PANTHER" id="PTHR42949">
    <property type="entry name" value="ANAEROBIC GLYCEROL-3-PHOSPHATE DEHYDROGENASE SUBUNIT B"/>
    <property type="match status" value="1"/>
</dbReference>
<evidence type="ECO:0000259" key="2">
    <source>
        <dbReference type="Pfam" id="PF04324"/>
    </source>
</evidence>
<evidence type="ECO:0000259" key="3">
    <source>
        <dbReference type="Pfam" id="PF07992"/>
    </source>
</evidence>
<dbReference type="Pfam" id="PF04324">
    <property type="entry name" value="Fer2_BFD"/>
    <property type="match status" value="1"/>
</dbReference>